<dbReference type="AlphaFoldDB" id="A0A1I7XNM6"/>
<protein>
    <submittedName>
        <fullName evidence="2">Uncharacterized protein</fullName>
    </submittedName>
</protein>
<evidence type="ECO:0000313" key="2">
    <source>
        <dbReference type="WBParaSite" id="Hba_19392"/>
    </source>
</evidence>
<name>A0A1I7XNM6_HETBA</name>
<accession>A0A1I7XNM6</accession>
<evidence type="ECO:0000313" key="1">
    <source>
        <dbReference type="Proteomes" id="UP000095283"/>
    </source>
</evidence>
<sequence length="83" mass="9245">MLSYSHAAVSKRDQYGLKDIQQWNAANQIASTRLHILQVTQVVHLLNSRNTVVQSISLLIVVNDRDIISIARTGSEKTITDSV</sequence>
<dbReference type="WBParaSite" id="Hba_19392">
    <property type="protein sequence ID" value="Hba_19392"/>
    <property type="gene ID" value="Hba_19392"/>
</dbReference>
<reference evidence="2" key="1">
    <citation type="submission" date="2016-11" db="UniProtKB">
        <authorList>
            <consortium name="WormBaseParasite"/>
        </authorList>
    </citation>
    <scope>IDENTIFICATION</scope>
</reference>
<keyword evidence="1" id="KW-1185">Reference proteome</keyword>
<proteinExistence type="predicted"/>
<dbReference type="Proteomes" id="UP000095283">
    <property type="component" value="Unplaced"/>
</dbReference>
<organism evidence="1 2">
    <name type="scientific">Heterorhabditis bacteriophora</name>
    <name type="common">Entomopathogenic nematode worm</name>
    <dbReference type="NCBI Taxonomy" id="37862"/>
    <lineage>
        <taxon>Eukaryota</taxon>
        <taxon>Metazoa</taxon>
        <taxon>Ecdysozoa</taxon>
        <taxon>Nematoda</taxon>
        <taxon>Chromadorea</taxon>
        <taxon>Rhabditida</taxon>
        <taxon>Rhabditina</taxon>
        <taxon>Rhabditomorpha</taxon>
        <taxon>Strongyloidea</taxon>
        <taxon>Heterorhabditidae</taxon>
        <taxon>Heterorhabditis</taxon>
    </lineage>
</organism>